<evidence type="ECO:0000313" key="3">
    <source>
        <dbReference type="Proteomes" id="UP000824267"/>
    </source>
</evidence>
<dbReference type="Proteomes" id="UP000824267">
    <property type="component" value="Unassembled WGS sequence"/>
</dbReference>
<organism evidence="2 3">
    <name type="scientific">Candidatus Onthomorpha intestinigallinarum</name>
    <dbReference type="NCBI Taxonomy" id="2840880"/>
    <lineage>
        <taxon>Bacteria</taxon>
        <taxon>Pseudomonadati</taxon>
        <taxon>Bacteroidota</taxon>
        <taxon>Bacteroidia</taxon>
        <taxon>Bacteroidales</taxon>
        <taxon>Candidatus Onthomorpha</taxon>
    </lineage>
</organism>
<reference evidence="2" key="2">
    <citation type="submission" date="2021-04" db="EMBL/GenBank/DDBJ databases">
        <authorList>
            <person name="Gilroy R."/>
        </authorList>
    </citation>
    <scope>NUCLEOTIDE SEQUENCE</scope>
    <source>
        <strain evidence="2">Gambia16-930</strain>
    </source>
</reference>
<name>A0A9D1RFQ6_9BACT</name>
<comment type="caution">
    <text evidence="2">The sequence shown here is derived from an EMBL/GenBank/DDBJ whole genome shotgun (WGS) entry which is preliminary data.</text>
</comment>
<accession>A0A9D1RFQ6</accession>
<feature type="domain" description="GWxTD" evidence="1">
    <location>
        <begin position="72"/>
        <end position="193"/>
    </location>
</feature>
<protein>
    <submittedName>
        <fullName evidence="2">GWxTD domain-containing protein</fullName>
    </submittedName>
</protein>
<sequence length="296" mass="34746">YMLLAVVEDLTTNERQESTIQAKRMKANDITVIMGEVHIDSLYEGSYYLTVEVRDSKNILHAFKRDAFFRQSDRKNPALNMDIPKDAFVYAMTDEQLTQNIENLYPIANDDVKSFINKELKTATREVKMYFLYSFWKRENEASPQTAWQEYTTRLDFVNRKYSTNIKKGYETDMGRVYLLYGPPTNIIDEKFKGTSGFKRRTREDMMATPELTKANADGVVYLPYQMWRYDRTPFGETNRTFVFYAPQNNMAEYFLLHSNAKGEKQEIYWESVLSRHTLEEGVEGDAGIQFRKGHL</sequence>
<dbReference type="Pfam" id="PF20094">
    <property type="entry name" value="GWxTD_dom"/>
    <property type="match status" value="1"/>
</dbReference>
<evidence type="ECO:0000259" key="1">
    <source>
        <dbReference type="Pfam" id="PF20094"/>
    </source>
</evidence>
<dbReference type="AlphaFoldDB" id="A0A9D1RFQ6"/>
<dbReference type="InterPro" id="IPR030959">
    <property type="entry name" value="GWxTD_dom"/>
</dbReference>
<evidence type="ECO:0000313" key="2">
    <source>
        <dbReference type="EMBL" id="HIW86762.1"/>
    </source>
</evidence>
<proteinExistence type="predicted"/>
<feature type="non-terminal residue" evidence="2">
    <location>
        <position position="1"/>
    </location>
</feature>
<gene>
    <name evidence="2" type="ORF">IAC47_00585</name>
</gene>
<reference evidence="2" key="1">
    <citation type="journal article" date="2021" name="PeerJ">
        <title>Extensive microbial diversity within the chicken gut microbiome revealed by metagenomics and culture.</title>
        <authorList>
            <person name="Gilroy R."/>
            <person name="Ravi A."/>
            <person name="Getino M."/>
            <person name="Pursley I."/>
            <person name="Horton D.L."/>
            <person name="Alikhan N.F."/>
            <person name="Baker D."/>
            <person name="Gharbi K."/>
            <person name="Hall N."/>
            <person name="Watson M."/>
            <person name="Adriaenssens E.M."/>
            <person name="Foster-Nyarko E."/>
            <person name="Jarju S."/>
            <person name="Secka A."/>
            <person name="Antonio M."/>
            <person name="Oren A."/>
            <person name="Chaudhuri R.R."/>
            <person name="La Ragione R."/>
            <person name="Hildebrand F."/>
            <person name="Pallen M.J."/>
        </authorList>
    </citation>
    <scope>NUCLEOTIDE SEQUENCE</scope>
    <source>
        <strain evidence="2">Gambia16-930</strain>
    </source>
</reference>
<dbReference type="EMBL" id="DXGG01000022">
    <property type="protein sequence ID" value="HIW86762.1"/>
    <property type="molecule type" value="Genomic_DNA"/>
</dbReference>
<dbReference type="NCBIfam" id="TIGR04514">
    <property type="entry name" value="GWxTD_dom"/>
    <property type="match status" value="1"/>
</dbReference>